<evidence type="ECO:0000259" key="2">
    <source>
        <dbReference type="Pfam" id="PF13952"/>
    </source>
</evidence>
<organism evidence="4 5">
    <name type="scientific">Arabidopsis thaliana x Arabidopsis arenosa</name>
    <dbReference type="NCBI Taxonomy" id="1240361"/>
    <lineage>
        <taxon>Eukaryota</taxon>
        <taxon>Viridiplantae</taxon>
        <taxon>Streptophyta</taxon>
        <taxon>Embryophyta</taxon>
        <taxon>Tracheophyta</taxon>
        <taxon>Spermatophyta</taxon>
        <taxon>Magnoliopsida</taxon>
        <taxon>eudicotyledons</taxon>
        <taxon>Gunneridae</taxon>
        <taxon>Pentapetalae</taxon>
        <taxon>rosids</taxon>
        <taxon>malvids</taxon>
        <taxon>Brassicales</taxon>
        <taxon>Brassicaceae</taxon>
        <taxon>Camelineae</taxon>
        <taxon>Arabidopsis</taxon>
    </lineage>
</organism>
<protein>
    <submittedName>
        <fullName evidence="4">Transposon En/Spm-like</fullName>
    </submittedName>
</protein>
<feature type="domain" description="DUF4218" evidence="3">
    <location>
        <begin position="650"/>
        <end position="762"/>
    </location>
</feature>
<dbReference type="InterPro" id="IPR004252">
    <property type="entry name" value="Probable_transposase_24"/>
</dbReference>
<dbReference type="Proteomes" id="UP000694240">
    <property type="component" value="Chromosome 7"/>
</dbReference>
<dbReference type="InterPro" id="IPR004242">
    <property type="entry name" value="Transposase_21"/>
</dbReference>
<feature type="region of interest" description="Disordered" evidence="1">
    <location>
        <begin position="1489"/>
        <end position="1522"/>
    </location>
</feature>
<sequence length="1522" mass="173944">MNCKRRQKLVLTEGERLNKVLDHPAFQADPIGNMVNASSSNASFQQEEEPHINFEHQQFDYSQPNHNSFHDMVHDAFHETATFSGNPEDPNLDAQQFYDMLDAANQPIYDGCREGMSRLSLASRMMNIKIDNNLSEVCMDSWAELINEILPEDNLAPESYYEIQKLVYSLGLPSEMIDVCIDNCMIFWKEDDQLQECRFCGKPRYKPSTGRTKIPYQRMWYLPITDRLKRLYHSERTSASMRWHADHSRTEGEVTHPSDAKAWQHFNTVHSDFARESRNVYLGLCTDGFSPFGMSGRQYSLWPVIVTPYNLPPDMCMQREFLFLSILVPGPKHPKRSLDVFLQPLINELQQLWYTGVDTFDYSQQQNFTMRAVLMWTISDFPAYGMLSGWTTHGRLSCPYCIHRTDAFQLKHGRKTSWFDCHRRFLPMSHPYRKNKKLFMKNKVVRAPPPVYISGEALVEQIDYWGAQETVTCGGNWHIPANMPDGYLVNQNWHKRSIFWQLPYWKDLLLRHNLDVMHIEKNFFDNMMHTVLNVQGRSKDNLKTRLDLPDICSRPELHLTRDGKLPVPIFRLSTEAKSALFEWVKSDVKFPDGYVSKLSKNVEQGQKFSGMKSHDCHVFMQRLLPFAFTELLPKNVHEAIAGIGTFFRDLCTRTLTEDGINQLDNSIPILLCNLEKIFPPSFFDVMEHLPVHLPHEAALGGPVQFRWMYPFERFMKHLKGKAKNLARVEGSIVAGSLTEETSHFSSYYFPPAVRTRKRAPRRYDDGGVAPVYHVSGVPDIFAQVGRLSGQLKEVWWSSDKDRQSAHTYILRNCEYVQPFESIFITQVKETFPDISEKEIEKLRDKDFAGWLKHYVQYGTETYPVWFHELIQGPIARITTAPMYFTRGYAFHVKAHGQNRTTTNFGILVSGETDYYGVLQEIIEVQYPGLVNLKCILFKCDWYDPVIGRGVRKNNLGVVDVNASRRYQRFEPFILAAQAQQVSFIPYPKIRQTGLSWLSVIQISPRGRIVGVSDEVPLQNTQGEIHVPEHALESIILIDQNNRELEEPGDYSEVEDEVYDEFDEDSESYDSGSDDEDCDFIALFCELFHSLMMEGRGHYRQYRSNGGRSTAATTSRSSPHSTTRSSPTTTSQLPRTPSLSPNSTPVQETYQSSTQAPSPPEAQAHYEMGQLTLEELLVSPGRAGLTKLDPKRPPGTTMVAFEIDNEVGKVVSNCIKGFFTEPHANISQTPKKIVDTWFHMFAQQYNWDNSINVLVKRQFTIKAGIRLCDIVSKWKSKWKTSGDKVMPMWMDPEVWKGLKVFWIDPHSEDKSGKCSKARNTSVGGHGPSRHTSGQKTYARRALESAEKNGGVLPPIVEIMEQTHKRKNGVFVDGFAEQICKEVSAKIAERESQLSPGHSDQPGGLSIAEKNNILLEAAPKNKKGRIYGVGSIQVIPSASSFDPPPTSDDYVDRQTYEAERKRNNDLLTRIHGYDYLFDIVAQDFPALATALRAQRPPTQGAEAQTEEPQHQTEEAATAQGTPQA</sequence>
<evidence type="ECO:0000259" key="3">
    <source>
        <dbReference type="Pfam" id="PF13960"/>
    </source>
</evidence>
<evidence type="ECO:0000313" key="4">
    <source>
        <dbReference type="EMBL" id="KAG7585717.1"/>
    </source>
</evidence>
<name>A0A8T2BEE4_9BRAS</name>
<comment type="caution">
    <text evidence="4">The sequence shown here is derived from an EMBL/GenBank/DDBJ whole genome shotgun (WGS) entry which is preliminary data.</text>
</comment>
<feature type="region of interest" description="Disordered" evidence="1">
    <location>
        <begin position="1101"/>
        <end position="1160"/>
    </location>
</feature>
<keyword evidence="5" id="KW-1185">Reference proteome</keyword>
<gene>
    <name evidence="4" type="ORF">ISN45_Aa02g010640</name>
</gene>
<feature type="compositionally biased region" description="Low complexity" evidence="1">
    <location>
        <begin position="1107"/>
        <end position="1140"/>
    </location>
</feature>
<dbReference type="InterPro" id="IPR025452">
    <property type="entry name" value="DUF4218"/>
</dbReference>
<dbReference type="PANTHER" id="PTHR48258">
    <property type="entry name" value="DUF4218 DOMAIN-CONTAINING PROTEIN-RELATED"/>
    <property type="match status" value="1"/>
</dbReference>
<evidence type="ECO:0000256" key="1">
    <source>
        <dbReference type="SAM" id="MobiDB-lite"/>
    </source>
</evidence>
<dbReference type="EMBL" id="JAEFBK010000007">
    <property type="protein sequence ID" value="KAG7585717.1"/>
    <property type="molecule type" value="Genomic_DNA"/>
</dbReference>
<feature type="domain" description="DUF4216" evidence="2">
    <location>
        <begin position="922"/>
        <end position="990"/>
    </location>
</feature>
<dbReference type="PANTHER" id="PTHR48258:SF4">
    <property type="entry name" value="DUF4216 DOMAIN-CONTAINING PROTEIN"/>
    <property type="match status" value="1"/>
</dbReference>
<accession>A0A8T2BEE4</accession>
<reference evidence="4 5" key="1">
    <citation type="submission" date="2020-12" db="EMBL/GenBank/DDBJ databases">
        <title>Concerted genomic and epigenomic changes stabilize Arabidopsis allopolyploids.</title>
        <authorList>
            <person name="Chen Z."/>
        </authorList>
    </citation>
    <scope>NUCLEOTIDE SEQUENCE [LARGE SCALE GENOMIC DNA]</scope>
    <source>
        <strain evidence="4">Allo738</strain>
        <tissue evidence="4">Leaf</tissue>
    </source>
</reference>
<feature type="region of interest" description="Disordered" evidence="1">
    <location>
        <begin position="1307"/>
        <end position="1337"/>
    </location>
</feature>
<dbReference type="Pfam" id="PF03004">
    <property type="entry name" value="Transposase_24"/>
    <property type="match status" value="1"/>
</dbReference>
<evidence type="ECO:0000313" key="5">
    <source>
        <dbReference type="Proteomes" id="UP000694240"/>
    </source>
</evidence>
<dbReference type="Pfam" id="PF02992">
    <property type="entry name" value="Transposase_21"/>
    <property type="match status" value="1"/>
</dbReference>
<dbReference type="InterPro" id="IPR025312">
    <property type="entry name" value="DUF4216"/>
</dbReference>
<feature type="compositionally biased region" description="Polar residues" evidence="1">
    <location>
        <begin position="1141"/>
        <end position="1155"/>
    </location>
</feature>
<dbReference type="Pfam" id="PF13960">
    <property type="entry name" value="DUF4218"/>
    <property type="match status" value="1"/>
</dbReference>
<dbReference type="Pfam" id="PF13952">
    <property type="entry name" value="DUF4216"/>
    <property type="match status" value="1"/>
</dbReference>
<proteinExistence type="predicted"/>